<dbReference type="AlphaFoldDB" id="X0Z202"/>
<sequence length="52" mass="6030">MQEGKSEHWWQCEWDKGAACPNVVAEWHPAIQRVLCEWHSTVVHAVDGVMTR</sequence>
<gene>
    <name evidence="1" type="ORF">S01H1_79496</name>
</gene>
<reference evidence="1" key="1">
    <citation type="journal article" date="2014" name="Front. Microbiol.">
        <title>High frequency of phylogenetically diverse reductive dehalogenase-homologous genes in deep subseafloor sedimentary metagenomes.</title>
        <authorList>
            <person name="Kawai M."/>
            <person name="Futagami T."/>
            <person name="Toyoda A."/>
            <person name="Takaki Y."/>
            <person name="Nishi S."/>
            <person name="Hori S."/>
            <person name="Arai W."/>
            <person name="Tsubouchi T."/>
            <person name="Morono Y."/>
            <person name="Uchiyama I."/>
            <person name="Ito T."/>
            <person name="Fujiyama A."/>
            <person name="Inagaki F."/>
            <person name="Takami H."/>
        </authorList>
    </citation>
    <scope>NUCLEOTIDE SEQUENCE</scope>
    <source>
        <strain evidence="1">Expedition CK06-06</strain>
    </source>
</reference>
<name>X0Z202_9ZZZZ</name>
<organism evidence="1">
    <name type="scientific">marine sediment metagenome</name>
    <dbReference type="NCBI Taxonomy" id="412755"/>
    <lineage>
        <taxon>unclassified sequences</taxon>
        <taxon>metagenomes</taxon>
        <taxon>ecological metagenomes</taxon>
    </lineage>
</organism>
<dbReference type="EMBL" id="BARS01053597">
    <property type="protein sequence ID" value="GAG52587.1"/>
    <property type="molecule type" value="Genomic_DNA"/>
</dbReference>
<protein>
    <submittedName>
        <fullName evidence="1">Uncharacterized protein</fullName>
    </submittedName>
</protein>
<accession>X0Z202</accession>
<evidence type="ECO:0000313" key="1">
    <source>
        <dbReference type="EMBL" id="GAG52587.1"/>
    </source>
</evidence>
<proteinExistence type="predicted"/>
<comment type="caution">
    <text evidence="1">The sequence shown here is derived from an EMBL/GenBank/DDBJ whole genome shotgun (WGS) entry which is preliminary data.</text>
</comment>